<comment type="caution">
    <text evidence="3">The sequence shown here is derived from an EMBL/GenBank/DDBJ whole genome shotgun (WGS) entry which is preliminary data.</text>
</comment>
<dbReference type="Gene3D" id="2.160.20.120">
    <property type="match status" value="1"/>
</dbReference>
<organism evidence="3 4">
    <name type="scientific">Mucilaginibacter hurinus</name>
    <dbReference type="NCBI Taxonomy" id="2201324"/>
    <lineage>
        <taxon>Bacteria</taxon>
        <taxon>Pseudomonadati</taxon>
        <taxon>Bacteroidota</taxon>
        <taxon>Sphingobacteriia</taxon>
        <taxon>Sphingobacteriales</taxon>
        <taxon>Sphingobacteriaceae</taxon>
        <taxon>Mucilaginibacter</taxon>
    </lineage>
</organism>
<name>A0A367GS82_9SPHI</name>
<protein>
    <submittedName>
        <fullName evidence="3">DUF2807 domain-containing protein</fullName>
    </submittedName>
</protein>
<dbReference type="EMBL" id="QGDC01000003">
    <property type="protein sequence ID" value="RCH55601.1"/>
    <property type="molecule type" value="Genomic_DNA"/>
</dbReference>
<dbReference type="Proteomes" id="UP000253209">
    <property type="component" value="Unassembled WGS sequence"/>
</dbReference>
<keyword evidence="4" id="KW-1185">Reference proteome</keyword>
<evidence type="ECO:0000313" key="4">
    <source>
        <dbReference type="Proteomes" id="UP000253209"/>
    </source>
</evidence>
<gene>
    <name evidence="3" type="ORF">DJ568_06830</name>
</gene>
<feature type="signal peptide" evidence="1">
    <location>
        <begin position="1"/>
        <end position="20"/>
    </location>
</feature>
<accession>A0A367GS82</accession>
<keyword evidence="1" id="KW-0732">Signal</keyword>
<dbReference type="PANTHER" id="PTHR39200">
    <property type="entry name" value="HYPOTHETICAL EXPORTED PROTEIN"/>
    <property type="match status" value="1"/>
</dbReference>
<evidence type="ECO:0000313" key="3">
    <source>
        <dbReference type="EMBL" id="RCH55601.1"/>
    </source>
</evidence>
<evidence type="ECO:0000259" key="2">
    <source>
        <dbReference type="Pfam" id="PF10988"/>
    </source>
</evidence>
<dbReference type="OrthoDB" id="794214at2"/>
<sequence>MKLANIIICTLLLTGYSVFAKANNHFQTRRTTDDRNLKGFNGISVAGPFDVYIKQGSNESVKVDAPDDILKHIVTEVKDGVLKIYLDKQYNSRNWDKNDITVHISAKDLNSVAMSGSGDIFFEGGIKSNSLKLSVTGSGDIEGKVDVQTLESSIAGSGDIKVTGRANSSAVKVTGSGDFDGSGLVTVNTAVKVAGSGDASVNASQKIEASVIGSGDINYTGGATEILKSKTGSGDVTAL</sequence>
<proteinExistence type="predicted"/>
<dbReference type="PANTHER" id="PTHR39200:SF1">
    <property type="entry name" value="AUTO-TRANSPORTER ADHESIN HEAD GIN DOMAIN-CONTAINING PROTEIN-RELATED"/>
    <property type="match status" value="1"/>
</dbReference>
<dbReference type="AlphaFoldDB" id="A0A367GS82"/>
<dbReference type="InterPro" id="IPR021255">
    <property type="entry name" value="DUF2807"/>
</dbReference>
<dbReference type="Pfam" id="PF10988">
    <property type="entry name" value="DUF2807"/>
    <property type="match status" value="1"/>
</dbReference>
<dbReference type="RefSeq" id="WP_114004516.1">
    <property type="nucleotide sequence ID" value="NZ_QGDC01000003.1"/>
</dbReference>
<evidence type="ECO:0000256" key="1">
    <source>
        <dbReference type="SAM" id="SignalP"/>
    </source>
</evidence>
<feature type="domain" description="Putative auto-transporter adhesin head GIN" evidence="2">
    <location>
        <begin position="40"/>
        <end position="222"/>
    </location>
</feature>
<reference evidence="3 4" key="1">
    <citation type="submission" date="2018-05" db="EMBL/GenBank/DDBJ databases">
        <title>Mucilaginibacter hurinus sp. nov., isolated from briquette warehouse soil.</title>
        <authorList>
            <person name="Choi L."/>
        </authorList>
    </citation>
    <scope>NUCLEOTIDE SEQUENCE [LARGE SCALE GENOMIC DNA]</scope>
    <source>
        <strain evidence="3 4">ZR32</strain>
    </source>
</reference>
<feature type="chain" id="PRO_5016811591" evidence="1">
    <location>
        <begin position="21"/>
        <end position="239"/>
    </location>
</feature>